<dbReference type="GO" id="GO:0008270">
    <property type="term" value="F:zinc ion binding"/>
    <property type="evidence" value="ECO:0007669"/>
    <property type="project" value="UniProtKB-KW"/>
</dbReference>
<gene>
    <name evidence="6" type="ORF">Ocin01_14647</name>
</gene>
<accession>A0A1D2MGD9</accession>
<dbReference type="Proteomes" id="UP000094527">
    <property type="component" value="Unassembled WGS sequence"/>
</dbReference>
<dbReference type="EMBL" id="LJIJ01001349">
    <property type="protein sequence ID" value="ODM92035.1"/>
    <property type="molecule type" value="Genomic_DNA"/>
</dbReference>
<proteinExistence type="predicted"/>
<evidence type="ECO:0000256" key="2">
    <source>
        <dbReference type="ARBA" id="ARBA00022771"/>
    </source>
</evidence>
<dbReference type="AlphaFoldDB" id="A0A1D2MGD9"/>
<dbReference type="CDD" id="cd02340">
    <property type="entry name" value="ZZ_NBR1_like"/>
    <property type="match status" value="1"/>
</dbReference>
<dbReference type="InterPro" id="IPR000433">
    <property type="entry name" value="Znf_ZZ"/>
</dbReference>
<evidence type="ECO:0000259" key="5">
    <source>
        <dbReference type="PROSITE" id="PS50135"/>
    </source>
</evidence>
<dbReference type="InterPro" id="IPR052260">
    <property type="entry name" value="Autophagy_Rcpt_SigReg"/>
</dbReference>
<dbReference type="STRING" id="48709.A0A1D2MGD9"/>
<protein>
    <submittedName>
        <fullName evidence="6">E3 ubiquitin-protein ligase HERC2</fullName>
    </submittedName>
</protein>
<evidence type="ECO:0000313" key="6">
    <source>
        <dbReference type="EMBL" id="ODM92035.1"/>
    </source>
</evidence>
<dbReference type="PROSITE" id="PS50135">
    <property type="entry name" value="ZF_ZZ_2"/>
    <property type="match status" value="1"/>
</dbReference>
<dbReference type="SUPFAM" id="SSF57850">
    <property type="entry name" value="RING/U-box"/>
    <property type="match status" value="1"/>
</dbReference>
<evidence type="ECO:0000313" key="7">
    <source>
        <dbReference type="Proteomes" id="UP000094527"/>
    </source>
</evidence>
<dbReference type="InterPro" id="IPR043145">
    <property type="entry name" value="Znf_ZZ_sf"/>
</dbReference>
<dbReference type="SMART" id="SM00291">
    <property type="entry name" value="ZnF_ZZ"/>
    <property type="match status" value="1"/>
</dbReference>
<dbReference type="PROSITE" id="PS01357">
    <property type="entry name" value="ZF_ZZ_1"/>
    <property type="match status" value="1"/>
</dbReference>
<organism evidence="6 7">
    <name type="scientific">Orchesella cincta</name>
    <name type="common">Springtail</name>
    <name type="synonym">Podura cincta</name>
    <dbReference type="NCBI Taxonomy" id="48709"/>
    <lineage>
        <taxon>Eukaryota</taxon>
        <taxon>Metazoa</taxon>
        <taxon>Ecdysozoa</taxon>
        <taxon>Arthropoda</taxon>
        <taxon>Hexapoda</taxon>
        <taxon>Collembola</taxon>
        <taxon>Entomobryomorpha</taxon>
        <taxon>Entomobryoidea</taxon>
        <taxon>Orchesellidae</taxon>
        <taxon>Orchesellinae</taxon>
        <taxon>Orchesella</taxon>
    </lineage>
</organism>
<keyword evidence="1" id="KW-0479">Metal-binding</keyword>
<name>A0A1D2MGD9_ORCCI</name>
<dbReference type="Gene3D" id="3.30.60.90">
    <property type="match status" value="1"/>
</dbReference>
<sequence>MLGYDNCKFILRSSSRSQILKHFQDTHAVPVESGRSVNIQHANFHGVTDPCTTTNFFWSPVLLCCESNGPLVLIHGKIDIHHSLAGWAGICVWESKSSCSENYQIEFTLTNDGKANKKDPVMWTIPLVSLKEAEESLWDSYPAMISVAFIRSYFDNEAEVSANVSIKSKSFQHSLNGNSVWVFSTPLEKEKAQESGYQEDKKAALQPPTIFQNVTCNGCNKSPLVEKRYQCLQCEDFDLCEDCMEQQIHSHHVFAFRNKSEPGQDRLVKKIATYAGKLSILT</sequence>
<dbReference type="OrthoDB" id="441278at2759"/>
<evidence type="ECO:0000256" key="3">
    <source>
        <dbReference type="ARBA" id="ARBA00022833"/>
    </source>
</evidence>
<comment type="caution">
    <text evidence="6">The sequence shown here is derived from an EMBL/GenBank/DDBJ whole genome shotgun (WGS) entry which is preliminary data.</text>
</comment>
<keyword evidence="3" id="KW-0862">Zinc</keyword>
<keyword evidence="2 4" id="KW-0863">Zinc-finger</keyword>
<evidence type="ECO:0000256" key="1">
    <source>
        <dbReference type="ARBA" id="ARBA00022723"/>
    </source>
</evidence>
<dbReference type="Pfam" id="PF00569">
    <property type="entry name" value="ZZ"/>
    <property type="match status" value="1"/>
</dbReference>
<evidence type="ECO:0000256" key="4">
    <source>
        <dbReference type="PROSITE-ProRule" id="PRU00228"/>
    </source>
</evidence>
<dbReference type="PANTHER" id="PTHR15090">
    <property type="entry name" value="SEQUESTOSOME 1-RELATED"/>
    <property type="match status" value="1"/>
</dbReference>
<reference evidence="6 7" key="1">
    <citation type="journal article" date="2016" name="Genome Biol. Evol.">
        <title>Gene Family Evolution Reflects Adaptation to Soil Environmental Stressors in the Genome of the Collembolan Orchesella cincta.</title>
        <authorList>
            <person name="Faddeeva-Vakhrusheva A."/>
            <person name="Derks M.F."/>
            <person name="Anvar S.Y."/>
            <person name="Agamennone V."/>
            <person name="Suring W."/>
            <person name="Smit S."/>
            <person name="van Straalen N.M."/>
            <person name="Roelofs D."/>
        </authorList>
    </citation>
    <scope>NUCLEOTIDE SEQUENCE [LARGE SCALE GENOMIC DNA]</scope>
    <source>
        <tissue evidence="6">Mixed pool</tissue>
    </source>
</reference>
<keyword evidence="7" id="KW-1185">Reference proteome</keyword>
<feature type="domain" description="ZZ-type" evidence="5">
    <location>
        <begin position="211"/>
        <end position="262"/>
    </location>
</feature>